<dbReference type="NCBIfam" id="TIGR01164">
    <property type="entry name" value="rplP_bact"/>
    <property type="match status" value="1"/>
</dbReference>
<accession>A0A101HL53</accession>
<dbReference type="InterPro" id="IPR047873">
    <property type="entry name" value="Ribosomal_uL16"/>
</dbReference>
<evidence type="ECO:0000256" key="8">
    <source>
        <dbReference type="RuleBase" id="RU004414"/>
    </source>
</evidence>
<evidence type="ECO:0000256" key="6">
    <source>
        <dbReference type="HAMAP-Rule" id="MF_01342"/>
    </source>
</evidence>
<keyword evidence="6 8" id="KW-0694">RNA-binding</keyword>
<evidence type="ECO:0000256" key="4">
    <source>
        <dbReference type="ARBA" id="ARBA00023274"/>
    </source>
</evidence>
<keyword evidence="6 8" id="KW-0699">rRNA-binding</keyword>
<dbReference type="AlphaFoldDB" id="A0A101HL53"/>
<dbReference type="InterPro" id="IPR016180">
    <property type="entry name" value="Ribosomal_uL16_dom"/>
</dbReference>
<keyword evidence="2 6" id="KW-0820">tRNA-binding</keyword>
<dbReference type="HAMAP" id="MF_01342">
    <property type="entry name" value="Ribosomal_uL16"/>
    <property type="match status" value="1"/>
</dbReference>
<dbReference type="InterPro" id="IPR036920">
    <property type="entry name" value="Ribosomal_uL16_sf"/>
</dbReference>
<dbReference type="GO" id="GO:0003735">
    <property type="term" value="F:structural constituent of ribosome"/>
    <property type="evidence" value="ECO:0007669"/>
    <property type="project" value="InterPro"/>
</dbReference>
<dbReference type="EMBL" id="LGGP01000340">
    <property type="protein sequence ID" value="KUK78845.1"/>
    <property type="molecule type" value="Genomic_DNA"/>
</dbReference>
<dbReference type="PANTHER" id="PTHR12220">
    <property type="entry name" value="50S/60S RIBOSOMAL PROTEIN L16"/>
    <property type="match status" value="1"/>
</dbReference>
<sequence>MLMPKRVKYRKQQRGKMNGKAKGGTIVHFGEWGIKALEPHWITAQQIESCRIAITRTLKRNGNLWIRIFPDKPITSKGIGVRMGKGKGDVEGWVAVVKPGKIMFEIGGVPDQLAKEALEKAASKLPIRTKIVPRYQIGGEL</sequence>
<dbReference type="FunFam" id="3.90.1170.10:FF:000001">
    <property type="entry name" value="50S ribosomal protein L16"/>
    <property type="match status" value="1"/>
</dbReference>
<proteinExistence type="inferred from homology"/>
<dbReference type="RefSeq" id="WP_006492352.1">
    <property type="nucleotide sequence ID" value="NZ_DAIMLB010000002.1"/>
</dbReference>
<dbReference type="Gene3D" id="3.90.1170.10">
    <property type="entry name" value="Ribosomal protein L10e/L16"/>
    <property type="match status" value="1"/>
</dbReference>
<dbReference type="Pfam" id="PF00252">
    <property type="entry name" value="Ribosomal_L16"/>
    <property type="match status" value="1"/>
</dbReference>
<protein>
    <recommendedName>
        <fullName evidence="5 6">Large ribosomal subunit protein uL16</fullName>
    </recommendedName>
</protein>
<dbReference type="PROSITE" id="PS00701">
    <property type="entry name" value="RIBOSOMAL_L16_2"/>
    <property type="match status" value="1"/>
</dbReference>
<evidence type="ECO:0000256" key="7">
    <source>
        <dbReference type="RuleBase" id="RU004413"/>
    </source>
</evidence>
<dbReference type="InterPro" id="IPR000114">
    <property type="entry name" value="Ribosomal_uL16_bact-type"/>
</dbReference>
<reference evidence="10" key="1">
    <citation type="journal article" date="2015" name="MBio">
        <title>Genome-Resolved Metagenomic Analysis Reveals Roles for Candidate Phyla and Other Microbial Community Members in Biogeochemical Transformations in Oil Reservoirs.</title>
        <authorList>
            <person name="Hu P."/>
            <person name="Tom L."/>
            <person name="Singh A."/>
            <person name="Thomas B.C."/>
            <person name="Baker B.J."/>
            <person name="Piceno Y.M."/>
            <person name="Andersen G.L."/>
            <person name="Banfield J.F."/>
        </authorList>
    </citation>
    <scope>NUCLEOTIDE SEQUENCE [LARGE SCALE GENOMIC DNA]</scope>
</reference>
<dbReference type="PATRIC" id="fig|1184387.3.peg.2"/>
<comment type="caution">
    <text evidence="9">The sequence shown here is derived from an EMBL/GenBank/DDBJ whole genome shotgun (WGS) entry which is preliminary data.</text>
</comment>
<comment type="subunit">
    <text evidence="6 8">Part of the 50S ribosomal subunit.</text>
</comment>
<keyword evidence="3 6" id="KW-0689">Ribosomal protein</keyword>
<evidence type="ECO:0000256" key="5">
    <source>
        <dbReference type="ARBA" id="ARBA00035198"/>
    </source>
</evidence>
<organism evidence="9 10">
    <name type="scientific">Mesotoga prima</name>
    <dbReference type="NCBI Taxonomy" id="1184387"/>
    <lineage>
        <taxon>Bacteria</taxon>
        <taxon>Thermotogati</taxon>
        <taxon>Thermotogota</taxon>
        <taxon>Thermotogae</taxon>
        <taxon>Kosmotogales</taxon>
        <taxon>Kosmotogaceae</taxon>
        <taxon>Mesotoga</taxon>
    </lineage>
</organism>
<name>A0A101HL53_9BACT</name>
<evidence type="ECO:0000256" key="2">
    <source>
        <dbReference type="ARBA" id="ARBA00022555"/>
    </source>
</evidence>
<evidence type="ECO:0000256" key="3">
    <source>
        <dbReference type="ARBA" id="ARBA00022980"/>
    </source>
</evidence>
<dbReference type="InterPro" id="IPR020798">
    <property type="entry name" value="Ribosomal_uL16_CS"/>
</dbReference>
<keyword evidence="4 6" id="KW-0687">Ribonucleoprotein</keyword>
<gene>
    <name evidence="6" type="primary">rplP</name>
    <name evidence="9" type="ORF">XD94_1618</name>
</gene>
<evidence type="ECO:0000313" key="9">
    <source>
        <dbReference type="EMBL" id="KUK78845.1"/>
    </source>
</evidence>
<comment type="function">
    <text evidence="6 8">Binds 23S rRNA and is also seen to make contacts with the A and possibly P site tRNAs.</text>
</comment>
<dbReference type="CDD" id="cd01433">
    <property type="entry name" value="Ribosomal_L16_L10e"/>
    <property type="match status" value="1"/>
</dbReference>
<dbReference type="GO" id="GO:0019843">
    <property type="term" value="F:rRNA binding"/>
    <property type="evidence" value="ECO:0007669"/>
    <property type="project" value="UniProtKB-UniRule"/>
</dbReference>
<comment type="similarity">
    <text evidence="1 6 7">Belongs to the universal ribosomal protein uL16 family.</text>
</comment>
<dbReference type="GO" id="GO:0006412">
    <property type="term" value="P:translation"/>
    <property type="evidence" value="ECO:0007669"/>
    <property type="project" value="UniProtKB-UniRule"/>
</dbReference>
<dbReference type="PRINTS" id="PR00060">
    <property type="entry name" value="RIBOSOMALL16"/>
</dbReference>
<dbReference type="Proteomes" id="UP000054092">
    <property type="component" value="Unassembled WGS sequence"/>
</dbReference>
<dbReference type="PANTHER" id="PTHR12220:SF13">
    <property type="entry name" value="LARGE RIBOSOMAL SUBUNIT PROTEIN UL16M"/>
    <property type="match status" value="1"/>
</dbReference>
<evidence type="ECO:0000313" key="10">
    <source>
        <dbReference type="Proteomes" id="UP000054092"/>
    </source>
</evidence>
<dbReference type="SUPFAM" id="SSF54686">
    <property type="entry name" value="Ribosomal protein L16p/L10e"/>
    <property type="match status" value="1"/>
</dbReference>
<dbReference type="GO" id="GO:0022625">
    <property type="term" value="C:cytosolic large ribosomal subunit"/>
    <property type="evidence" value="ECO:0007669"/>
    <property type="project" value="TreeGrafter"/>
</dbReference>
<dbReference type="GO" id="GO:0000049">
    <property type="term" value="F:tRNA binding"/>
    <property type="evidence" value="ECO:0007669"/>
    <property type="project" value="UniProtKB-KW"/>
</dbReference>
<evidence type="ECO:0000256" key="1">
    <source>
        <dbReference type="ARBA" id="ARBA00008931"/>
    </source>
</evidence>